<gene>
    <name evidence="1" type="ORF">UFOVP245_12</name>
</gene>
<accession>A0A6J7WRR1</accession>
<dbReference type="EMBL" id="LR798287">
    <property type="protein sequence ID" value="CAB5220681.1"/>
    <property type="molecule type" value="Genomic_DNA"/>
</dbReference>
<proteinExistence type="predicted"/>
<sequence length="65" mass="7326">MHSKQMVIVMPKKPIRRKKVVKPVEVITPPASKNIMGLSGFAMIILTNYQAEIKQSLSIIFGFLK</sequence>
<protein>
    <submittedName>
        <fullName evidence="1">Uncharacterized protein</fullName>
    </submittedName>
</protein>
<evidence type="ECO:0000313" key="1">
    <source>
        <dbReference type="EMBL" id="CAB5220681.1"/>
    </source>
</evidence>
<reference evidence="1" key="1">
    <citation type="submission" date="2020-05" db="EMBL/GenBank/DDBJ databases">
        <authorList>
            <person name="Chiriac C."/>
            <person name="Salcher M."/>
            <person name="Ghai R."/>
            <person name="Kavagutti S V."/>
        </authorList>
    </citation>
    <scope>NUCLEOTIDE SEQUENCE</scope>
</reference>
<organism evidence="1">
    <name type="scientific">uncultured Caudovirales phage</name>
    <dbReference type="NCBI Taxonomy" id="2100421"/>
    <lineage>
        <taxon>Viruses</taxon>
        <taxon>Duplodnaviria</taxon>
        <taxon>Heunggongvirae</taxon>
        <taxon>Uroviricota</taxon>
        <taxon>Caudoviricetes</taxon>
        <taxon>Peduoviridae</taxon>
        <taxon>Maltschvirus</taxon>
        <taxon>Maltschvirus maltsch</taxon>
    </lineage>
</organism>
<name>A0A6J7WRR1_9CAUD</name>